<keyword evidence="9" id="KW-0133">Cell shape</keyword>
<dbReference type="GO" id="GO:0071555">
    <property type="term" value="P:cell wall organization"/>
    <property type="evidence" value="ECO:0007669"/>
    <property type="project" value="UniProtKB-KW"/>
</dbReference>
<feature type="domain" description="Peptidase S11 D-Ala-D-Ala carboxypeptidase A C-terminal" evidence="18">
    <location>
        <begin position="314"/>
        <end position="406"/>
    </location>
</feature>
<evidence type="ECO:0000256" key="14">
    <source>
        <dbReference type="PIRSR" id="PIRSR618044-2"/>
    </source>
</evidence>
<comment type="function">
    <text evidence="1">Removes C-terminal D-alanyl residues from sugar-peptide cell wall precursors.</text>
</comment>
<organism evidence="19 20">
    <name type="scientific">Thermanaeromonas toyohensis ToBE</name>
    <dbReference type="NCBI Taxonomy" id="698762"/>
    <lineage>
        <taxon>Bacteria</taxon>
        <taxon>Bacillati</taxon>
        <taxon>Bacillota</taxon>
        <taxon>Clostridia</taxon>
        <taxon>Neomoorellales</taxon>
        <taxon>Neomoorellaceae</taxon>
        <taxon>Thermanaeromonas</taxon>
    </lineage>
</organism>
<dbReference type="PANTHER" id="PTHR21581:SF6">
    <property type="entry name" value="TRAFFICKING PROTEIN PARTICLE COMPLEX SUBUNIT 12"/>
    <property type="match status" value="1"/>
</dbReference>
<evidence type="ECO:0000256" key="3">
    <source>
        <dbReference type="ARBA" id="ARBA00007164"/>
    </source>
</evidence>
<keyword evidence="5 19" id="KW-0121">Carboxypeptidase</keyword>
<evidence type="ECO:0000256" key="10">
    <source>
        <dbReference type="ARBA" id="ARBA00022984"/>
    </source>
</evidence>
<accession>A0A1W1VYU7</accession>
<keyword evidence="10" id="KW-0573">Peptidoglycan synthesis</keyword>
<dbReference type="InterPro" id="IPR015956">
    <property type="entry name" value="Peniciliin-bd_prot_C_sf"/>
</dbReference>
<dbReference type="InterPro" id="IPR001967">
    <property type="entry name" value="Peptidase_S11_N"/>
</dbReference>
<evidence type="ECO:0000256" key="13">
    <source>
        <dbReference type="PIRSR" id="PIRSR618044-1"/>
    </source>
</evidence>
<evidence type="ECO:0000256" key="11">
    <source>
        <dbReference type="ARBA" id="ARBA00023316"/>
    </source>
</evidence>
<evidence type="ECO:0000259" key="18">
    <source>
        <dbReference type="SMART" id="SM00936"/>
    </source>
</evidence>
<keyword evidence="20" id="KW-1185">Reference proteome</keyword>
<keyword evidence="7 17" id="KW-0732">Signal</keyword>
<evidence type="ECO:0000256" key="9">
    <source>
        <dbReference type="ARBA" id="ARBA00022960"/>
    </source>
</evidence>
<evidence type="ECO:0000256" key="1">
    <source>
        <dbReference type="ARBA" id="ARBA00003217"/>
    </source>
</evidence>
<dbReference type="SUPFAM" id="SSF56601">
    <property type="entry name" value="beta-lactamase/transpeptidase-like"/>
    <property type="match status" value="1"/>
</dbReference>
<evidence type="ECO:0000256" key="15">
    <source>
        <dbReference type="RuleBase" id="RU004016"/>
    </source>
</evidence>
<reference evidence="19 20" key="1">
    <citation type="submission" date="2017-04" db="EMBL/GenBank/DDBJ databases">
        <authorList>
            <person name="Afonso C.L."/>
            <person name="Miller P.J."/>
            <person name="Scott M.A."/>
            <person name="Spackman E."/>
            <person name="Goraichik I."/>
            <person name="Dimitrov K.M."/>
            <person name="Suarez D.L."/>
            <person name="Swayne D.E."/>
        </authorList>
    </citation>
    <scope>NUCLEOTIDE SEQUENCE [LARGE SCALE GENOMIC DNA]</scope>
    <source>
        <strain evidence="19 20">ToBE</strain>
    </source>
</reference>
<dbReference type="Pfam" id="PF07943">
    <property type="entry name" value="PBP5_C"/>
    <property type="match status" value="1"/>
</dbReference>
<feature type="binding site" evidence="14">
    <location>
        <position position="264"/>
    </location>
    <ligand>
        <name>substrate</name>
    </ligand>
</feature>
<dbReference type="EMBL" id="LT838272">
    <property type="protein sequence ID" value="SMB98539.1"/>
    <property type="molecule type" value="Genomic_DNA"/>
</dbReference>
<evidence type="ECO:0000256" key="8">
    <source>
        <dbReference type="ARBA" id="ARBA00022801"/>
    </source>
</evidence>
<comment type="catalytic activity">
    <reaction evidence="12">
        <text>Preferential cleavage: (Ac)2-L-Lys-D-Ala-|-D-Ala. Also transpeptidation of peptidyl-alanyl moieties that are N-acyl substituents of D-alanine.</text>
        <dbReference type="EC" id="3.4.16.4"/>
    </reaction>
</comment>
<dbReference type="InterPro" id="IPR012907">
    <property type="entry name" value="Peptidase_S11_C"/>
</dbReference>
<dbReference type="Proteomes" id="UP000192569">
    <property type="component" value="Chromosome I"/>
</dbReference>
<comment type="pathway">
    <text evidence="2">Cell wall biogenesis; peptidoglycan biosynthesis.</text>
</comment>
<protein>
    <recommendedName>
        <fullName evidence="4">serine-type D-Ala-D-Ala carboxypeptidase</fullName>
        <ecNumber evidence="4">3.4.16.4</ecNumber>
    </recommendedName>
</protein>
<feature type="region of interest" description="Disordered" evidence="16">
    <location>
        <begin position="31"/>
        <end position="66"/>
    </location>
</feature>
<dbReference type="GO" id="GO:0008360">
    <property type="term" value="P:regulation of cell shape"/>
    <property type="evidence" value="ECO:0007669"/>
    <property type="project" value="UniProtKB-KW"/>
</dbReference>
<dbReference type="InterPro" id="IPR037167">
    <property type="entry name" value="Peptidase_S11_C_sf"/>
</dbReference>
<feature type="chain" id="PRO_5012235663" description="serine-type D-Ala-D-Ala carboxypeptidase" evidence="17">
    <location>
        <begin position="25"/>
        <end position="425"/>
    </location>
</feature>
<dbReference type="Gene3D" id="3.40.710.10">
    <property type="entry name" value="DD-peptidase/beta-lactamase superfamily"/>
    <property type="match status" value="1"/>
</dbReference>
<dbReference type="GO" id="GO:0006508">
    <property type="term" value="P:proteolysis"/>
    <property type="evidence" value="ECO:0007669"/>
    <property type="project" value="UniProtKB-KW"/>
</dbReference>
<sequence>MRRLVAFALALTFFFSLGALSWQAVGETEAGRVNSPTSSASSSAESSLDTSKVDTSSPAAVTPQGAPTLKLNAKGAILMDPQTGKVLWEQNAHFKGYPASMTKLMTMVVAMDAVASGQVSLDDPVRTSERAESFGGAEVFLAEGEVFPLEKLLIAIAVASANDASVAVAEHIAGSEEAFVELMNKKAKELGLKNTHFTNCHGLHDPNHYTTPYDMALIARYALKYPKILEWTSIKRYTFRQDPLTILDTTNKMLYWYPGTDGFKTGYTEAAGLNLVSTVEREGLRLIAVVMGVETPRGHFTESMKLYNWAFRQWKWHKIYNPGETVAEIGVDKGRIERIPVVASSKVGAVVPRVGKQEDRITTRLELPGFIRAPVKEGQKLGEVVVLEDGQEINRVDLLASQAVSRATLKQEIQRVIRAVFTFHP</sequence>
<dbReference type="InterPro" id="IPR018044">
    <property type="entry name" value="Peptidase_S11"/>
</dbReference>
<feature type="active site" evidence="13">
    <location>
        <position position="160"/>
    </location>
</feature>
<evidence type="ECO:0000256" key="2">
    <source>
        <dbReference type="ARBA" id="ARBA00004752"/>
    </source>
</evidence>
<keyword evidence="8" id="KW-0378">Hydrolase</keyword>
<feature type="active site" description="Acyl-ester intermediate" evidence="13">
    <location>
        <position position="100"/>
    </location>
</feature>
<dbReference type="SMART" id="SM00936">
    <property type="entry name" value="PBP5_C"/>
    <property type="match status" value="1"/>
</dbReference>
<dbReference type="GO" id="GO:0009002">
    <property type="term" value="F:serine-type D-Ala-D-Ala carboxypeptidase activity"/>
    <property type="evidence" value="ECO:0007669"/>
    <property type="project" value="UniProtKB-EC"/>
</dbReference>
<gene>
    <name evidence="19" type="ORF">SAMN00808754_2398</name>
</gene>
<evidence type="ECO:0000256" key="4">
    <source>
        <dbReference type="ARBA" id="ARBA00012448"/>
    </source>
</evidence>
<name>A0A1W1VYU7_9FIRM</name>
<evidence type="ECO:0000313" key="20">
    <source>
        <dbReference type="Proteomes" id="UP000192569"/>
    </source>
</evidence>
<dbReference type="Gene3D" id="2.60.410.10">
    <property type="entry name" value="D-Ala-D-Ala carboxypeptidase, C-terminal domain"/>
    <property type="match status" value="1"/>
</dbReference>
<proteinExistence type="inferred from homology"/>
<keyword evidence="6" id="KW-0645">Protease</keyword>
<comment type="similarity">
    <text evidence="3 15">Belongs to the peptidase S11 family.</text>
</comment>
<dbReference type="InterPro" id="IPR012338">
    <property type="entry name" value="Beta-lactam/transpept-like"/>
</dbReference>
<dbReference type="AlphaFoldDB" id="A0A1W1VYU7"/>
<evidence type="ECO:0000313" key="19">
    <source>
        <dbReference type="EMBL" id="SMB98539.1"/>
    </source>
</evidence>
<feature type="active site" description="Proton acceptor" evidence="13">
    <location>
        <position position="103"/>
    </location>
</feature>
<dbReference type="SUPFAM" id="SSF69189">
    <property type="entry name" value="Penicillin-binding protein associated domain"/>
    <property type="match status" value="1"/>
</dbReference>
<dbReference type="STRING" id="698762.SAMN00808754_2398"/>
<feature type="signal peptide" evidence="17">
    <location>
        <begin position="1"/>
        <end position="24"/>
    </location>
</feature>
<dbReference type="EC" id="3.4.16.4" evidence="4"/>
<dbReference type="UniPathway" id="UPA00219"/>
<evidence type="ECO:0000256" key="5">
    <source>
        <dbReference type="ARBA" id="ARBA00022645"/>
    </source>
</evidence>
<dbReference type="PANTHER" id="PTHR21581">
    <property type="entry name" value="D-ALANYL-D-ALANINE CARBOXYPEPTIDASE"/>
    <property type="match status" value="1"/>
</dbReference>
<evidence type="ECO:0000256" key="6">
    <source>
        <dbReference type="ARBA" id="ARBA00022670"/>
    </source>
</evidence>
<dbReference type="PRINTS" id="PR00725">
    <property type="entry name" value="DADACBPTASE1"/>
</dbReference>
<evidence type="ECO:0000256" key="7">
    <source>
        <dbReference type="ARBA" id="ARBA00022729"/>
    </source>
</evidence>
<feature type="compositionally biased region" description="Low complexity" evidence="16">
    <location>
        <begin position="35"/>
        <end position="50"/>
    </location>
</feature>
<keyword evidence="11" id="KW-0961">Cell wall biogenesis/degradation</keyword>
<dbReference type="Pfam" id="PF00768">
    <property type="entry name" value="Peptidase_S11"/>
    <property type="match status" value="1"/>
</dbReference>
<dbReference type="RefSeq" id="WP_084665934.1">
    <property type="nucleotide sequence ID" value="NZ_LT838272.1"/>
</dbReference>
<dbReference type="GO" id="GO:0009252">
    <property type="term" value="P:peptidoglycan biosynthetic process"/>
    <property type="evidence" value="ECO:0007669"/>
    <property type="project" value="UniProtKB-UniPathway"/>
</dbReference>
<evidence type="ECO:0000256" key="16">
    <source>
        <dbReference type="SAM" id="MobiDB-lite"/>
    </source>
</evidence>
<evidence type="ECO:0000256" key="17">
    <source>
        <dbReference type="SAM" id="SignalP"/>
    </source>
</evidence>
<evidence type="ECO:0000256" key="12">
    <source>
        <dbReference type="ARBA" id="ARBA00034000"/>
    </source>
</evidence>